<gene>
    <name evidence="1" type="ORF">ACFPM3_06155</name>
</gene>
<dbReference type="Proteomes" id="UP001595829">
    <property type="component" value="Unassembled WGS sequence"/>
</dbReference>
<comment type="caution">
    <text evidence="1">The sequence shown here is derived from an EMBL/GenBank/DDBJ whole genome shotgun (WGS) entry which is preliminary data.</text>
</comment>
<sequence length="153" mass="17497">MHDIPESVRALGGIGDPHYADLFTLTADRVPERSAEEWARTALEDIAAWQGQFVWRVLLRLRLRLKWRGAATHVAGWRIAGRGDGWLRLEARSAWMTGNLLFRVEDDRLSLATLIRYDRPKAARVWSRLAPTHCEAVPGLLRQAYETGLRRLS</sequence>
<protein>
    <recommendedName>
        <fullName evidence="3">DUF2867 domain-containing protein</fullName>
    </recommendedName>
</protein>
<dbReference type="RefSeq" id="WP_345693678.1">
    <property type="nucleotide sequence ID" value="NZ_BAABIT010000001.1"/>
</dbReference>
<evidence type="ECO:0008006" key="3">
    <source>
        <dbReference type="Google" id="ProtNLM"/>
    </source>
</evidence>
<keyword evidence="2" id="KW-1185">Reference proteome</keyword>
<evidence type="ECO:0000313" key="1">
    <source>
        <dbReference type="EMBL" id="MFC5021733.1"/>
    </source>
</evidence>
<evidence type="ECO:0000313" key="2">
    <source>
        <dbReference type="Proteomes" id="UP001595829"/>
    </source>
</evidence>
<accession>A0ABV9XCR8</accession>
<organism evidence="1 2">
    <name type="scientific">Streptomyces coeruleoprunus</name>
    <dbReference type="NCBI Taxonomy" id="285563"/>
    <lineage>
        <taxon>Bacteria</taxon>
        <taxon>Bacillati</taxon>
        <taxon>Actinomycetota</taxon>
        <taxon>Actinomycetes</taxon>
        <taxon>Kitasatosporales</taxon>
        <taxon>Streptomycetaceae</taxon>
        <taxon>Streptomyces</taxon>
    </lineage>
</organism>
<dbReference type="EMBL" id="JBHSJD010000002">
    <property type="protein sequence ID" value="MFC5021733.1"/>
    <property type="molecule type" value="Genomic_DNA"/>
</dbReference>
<name>A0ABV9XCR8_9ACTN</name>
<proteinExistence type="predicted"/>
<reference evidence="2" key="1">
    <citation type="journal article" date="2019" name="Int. J. Syst. Evol. Microbiol.">
        <title>The Global Catalogue of Microorganisms (GCM) 10K type strain sequencing project: providing services to taxonomists for standard genome sequencing and annotation.</title>
        <authorList>
            <consortium name="The Broad Institute Genomics Platform"/>
            <consortium name="The Broad Institute Genome Sequencing Center for Infectious Disease"/>
            <person name="Wu L."/>
            <person name="Ma J."/>
        </authorList>
    </citation>
    <scope>NUCLEOTIDE SEQUENCE [LARGE SCALE GENOMIC DNA]</scope>
    <source>
        <strain evidence="2">CGMCC 4.1648</strain>
    </source>
</reference>